<evidence type="ECO:0000313" key="1">
    <source>
        <dbReference type="EMBL" id="DAD71274.1"/>
    </source>
</evidence>
<organism evidence="1">
    <name type="scientific">Siphoviridae sp. ctDuC3</name>
    <dbReference type="NCBI Taxonomy" id="2827563"/>
    <lineage>
        <taxon>Viruses</taxon>
        <taxon>Duplodnaviria</taxon>
        <taxon>Heunggongvirae</taxon>
        <taxon>Uroviricota</taxon>
        <taxon>Caudoviricetes</taxon>
    </lineage>
</organism>
<reference evidence="1" key="1">
    <citation type="journal article" date="2021" name="Proc. Natl. Acad. Sci. U.S.A.">
        <title>A Catalog of Tens of Thousands of Viruses from Human Metagenomes Reveals Hidden Associations with Chronic Diseases.</title>
        <authorList>
            <person name="Tisza M.J."/>
            <person name="Buck C.B."/>
        </authorList>
    </citation>
    <scope>NUCLEOTIDE SEQUENCE</scope>
    <source>
        <strain evidence="1">CtDuC3</strain>
    </source>
</reference>
<proteinExistence type="predicted"/>
<accession>A0A8S5LMX8</accession>
<protein>
    <submittedName>
        <fullName evidence="1">Uncharacterized protein</fullName>
    </submittedName>
</protein>
<dbReference type="EMBL" id="BK015879">
    <property type="protein sequence ID" value="DAD71274.1"/>
    <property type="molecule type" value="Genomic_DNA"/>
</dbReference>
<sequence length="110" mass="12530">MLDLTAINANLYQIKMADGETLTLKRPTQALFESIIKIGELSKNSTDSKVMEQVMEIFCRILNRNTSNKSFTLGELQDDYDFTVALMVIGDYMKYYADEITAKVNFQVAQ</sequence>
<name>A0A8S5LMX8_9CAUD</name>